<evidence type="ECO:0000256" key="9">
    <source>
        <dbReference type="PROSITE-ProRule" id="PRU00196"/>
    </source>
</evidence>
<evidence type="ECO:0000256" key="3">
    <source>
        <dbReference type="ARBA" id="ARBA00022729"/>
    </source>
</evidence>
<feature type="region of interest" description="Disordered" evidence="10">
    <location>
        <begin position="2410"/>
        <end position="2429"/>
    </location>
</feature>
<dbReference type="InterPro" id="IPR012334">
    <property type="entry name" value="Pectin_lyas_fold"/>
</dbReference>
<dbReference type="PANTHER" id="PTHR47653:SF1">
    <property type="entry name" value="DELETED IN MALIGNANT BRAIN TUMORS 1 PROTEIN"/>
    <property type="match status" value="1"/>
</dbReference>
<dbReference type="PROSITE" id="PS50287">
    <property type="entry name" value="SRCR_2"/>
    <property type="match status" value="2"/>
</dbReference>
<evidence type="ECO:0000256" key="7">
    <source>
        <dbReference type="ARBA" id="ARBA00023157"/>
    </source>
</evidence>
<dbReference type="PROSITE" id="PS00420">
    <property type="entry name" value="SRCR_1"/>
    <property type="match status" value="1"/>
</dbReference>
<evidence type="ECO:0000313" key="12">
    <source>
        <dbReference type="EMBL" id="CAD7229185.1"/>
    </source>
</evidence>
<feature type="region of interest" description="Disordered" evidence="10">
    <location>
        <begin position="2453"/>
        <end position="2520"/>
    </location>
</feature>
<dbReference type="InterPro" id="IPR011050">
    <property type="entry name" value="Pectin_lyase_fold/virulence"/>
</dbReference>
<dbReference type="InterPro" id="IPR006626">
    <property type="entry name" value="PbH1"/>
</dbReference>
<feature type="compositionally biased region" description="Low complexity" evidence="10">
    <location>
        <begin position="2494"/>
        <end position="2511"/>
    </location>
</feature>
<comment type="subcellular location">
    <subcellularLocation>
        <location evidence="1">Membrane</location>
        <topology evidence="1">Single-pass membrane protein</topology>
    </subcellularLocation>
</comment>
<dbReference type="GO" id="GO:0045217">
    <property type="term" value="P:cell-cell junction maintenance"/>
    <property type="evidence" value="ECO:0007669"/>
    <property type="project" value="TreeGrafter"/>
</dbReference>
<dbReference type="FunFam" id="3.10.250.10:FF:000016">
    <property type="entry name" value="Scavenger receptor cysteine-rich protein type 12"/>
    <property type="match status" value="1"/>
</dbReference>
<dbReference type="SMART" id="SM00710">
    <property type="entry name" value="PbH1"/>
    <property type="match status" value="13"/>
</dbReference>
<keyword evidence="4" id="KW-0677">Repeat</keyword>
<keyword evidence="8" id="KW-0325">Glycoprotein</keyword>
<dbReference type="CDD" id="cd00037">
    <property type="entry name" value="CLECT"/>
    <property type="match status" value="1"/>
</dbReference>
<feature type="compositionally biased region" description="Low complexity" evidence="10">
    <location>
        <begin position="2465"/>
        <end position="2477"/>
    </location>
</feature>
<dbReference type="SUPFAM" id="SSF51126">
    <property type="entry name" value="Pectin lyase-like"/>
    <property type="match status" value="4"/>
</dbReference>
<dbReference type="Gene3D" id="3.10.100.10">
    <property type="entry name" value="Mannose-Binding Protein A, subunit A"/>
    <property type="match status" value="1"/>
</dbReference>
<dbReference type="OrthoDB" id="536948at2759"/>
<dbReference type="InterPro" id="IPR001190">
    <property type="entry name" value="SRCR"/>
</dbReference>
<dbReference type="InterPro" id="IPR016186">
    <property type="entry name" value="C-type_lectin-like/link_sf"/>
</dbReference>
<dbReference type="PANTHER" id="PTHR47653">
    <property type="entry name" value="PROTEIN BARK BEETLE"/>
    <property type="match status" value="1"/>
</dbReference>
<evidence type="ECO:0000256" key="4">
    <source>
        <dbReference type="ARBA" id="ARBA00022737"/>
    </source>
</evidence>
<gene>
    <name evidence="12" type="ORF">CTOB1V02_LOCUS7058</name>
</gene>
<dbReference type="InterPro" id="IPR036772">
    <property type="entry name" value="SRCR-like_dom_sf"/>
</dbReference>
<evidence type="ECO:0000256" key="5">
    <source>
        <dbReference type="ARBA" id="ARBA00022989"/>
    </source>
</evidence>
<reference evidence="12" key="1">
    <citation type="submission" date="2020-11" db="EMBL/GenBank/DDBJ databases">
        <authorList>
            <person name="Tran Van P."/>
        </authorList>
    </citation>
    <scope>NUCLEOTIDE SEQUENCE</scope>
</reference>
<dbReference type="InterPro" id="IPR053243">
    <property type="entry name" value="SJ_maturation_regulator"/>
</dbReference>
<feature type="region of interest" description="Disordered" evidence="10">
    <location>
        <begin position="2360"/>
        <end position="2400"/>
    </location>
</feature>
<keyword evidence="5 11" id="KW-1133">Transmembrane helix</keyword>
<dbReference type="Gene3D" id="3.10.250.10">
    <property type="entry name" value="SRCR-like domain"/>
    <property type="match status" value="2"/>
</dbReference>
<dbReference type="SUPFAM" id="SSF56436">
    <property type="entry name" value="C-type lectin-like"/>
    <property type="match status" value="1"/>
</dbReference>
<dbReference type="InterPro" id="IPR016187">
    <property type="entry name" value="CTDL_fold"/>
</dbReference>
<keyword evidence="3" id="KW-0732">Signal</keyword>
<feature type="transmembrane region" description="Helical" evidence="11">
    <location>
        <begin position="2178"/>
        <end position="2202"/>
    </location>
</feature>
<keyword evidence="7 9" id="KW-1015">Disulfide bond</keyword>
<dbReference type="Pfam" id="PF00530">
    <property type="entry name" value="SRCR"/>
    <property type="match status" value="2"/>
</dbReference>
<evidence type="ECO:0000256" key="1">
    <source>
        <dbReference type="ARBA" id="ARBA00004167"/>
    </source>
</evidence>
<evidence type="ECO:0000256" key="10">
    <source>
        <dbReference type="SAM" id="MobiDB-lite"/>
    </source>
</evidence>
<keyword evidence="2 11" id="KW-0812">Transmembrane</keyword>
<comment type="caution">
    <text evidence="9">Lacks conserved residue(s) required for the propagation of feature annotation.</text>
</comment>
<dbReference type="EMBL" id="OB661920">
    <property type="protein sequence ID" value="CAD7229185.1"/>
    <property type="molecule type" value="Genomic_DNA"/>
</dbReference>
<dbReference type="GO" id="GO:0016020">
    <property type="term" value="C:membrane"/>
    <property type="evidence" value="ECO:0007669"/>
    <property type="project" value="UniProtKB-SubCell"/>
</dbReference>
<protein>
    <submittedName>
        <fullName evidence="12">Uncharacterized protein</fullName>
    </submittedName>
</protein>
<dbReference type="SMART" id="SM00202">
    <property type="entry name" value="SR"/>
    <property type="match status" value="2"/>
</dbReference>
<organism evidence="12">
    <name type="scientific">Cyprideis torosa</name>
    <dbReference type="NCBI Taxonomy" id="163714"/>
    <lineage>
        <taxon>Eukaryota</taxon>
        <taxon>Metazoa</taxon>
        <taxon>Ecdysozoa</taxon>
        <taxon>Arthropoda</taxon>
        <taxon>Crustacea</taxon>
        <taxon>Oligostraca</taxon>
        <taxon>Ostracoda</taxon>
        <taxon>Podocopa</taxon>
        <taxon>Podocopida</taxon>
        <taxon>Cytherocopina</taxon>
        <taxon>Cytheroidea</taxon>
        <taxon>Cytherideidae</taxon>
        <taxon>Cyprideis</taxon>
    </lineage>
</organism>
<evidence type="ECO:0000256" key="6">
    <source>
        <dbReference type="ARBA" id="ARBA00023136"/>
    </source>
</evidence>
<feature type="disulfide bond" evidence="9">
    <location>
        <begin position="1454"/>
        <end position="1464"/>
    </location>
</feature>
<accession>A0A7R8WCQ8</accession>
<dbReference type="PRINTS" id="PR00258">
    <property type="entry name" value="SPERACTRCPTR"/>
</dbReference>
<keyword evidence="6 11" id="KW-0472">Membrane</keyword>
<evidence type="ECO:0000256" key="11">
    <source>
        <dbReference type="SAM" id="Phobius"/>
    </source>
</evidence>
<evidence type="ECO:0000256" key="8">
    <source>
        <dbReference type="ARBA" id="ARBA00023180"/>
    </source>
</evidence>
<sequence length="2520" mass="281716">MYADRSSSAQVEILDGTSERDRSLLAKFPVVNGTRPASVTSRRNAILIRFSAAKLSQSVVYMEVTIGHDKKYDLNVTSSVVVENNGRGIWVENMRSMVHVVDSQVERNTHVAGINVWDGVGDVNVTRSVIRNNEGDGLNMTYAGGARNVSFCDVSYNKGRGVAVWYNETSTKQPFVQETNVAYTILSNNLEHGVFVGNFCGPAIVNITGNKFLFSTLSPAVELWSCRKETKENTTLQLGHNKFEENRLAVRLDPILNMFGSIEWNEFRAQSQGGVLIRNRDVDDEEELLPCNLTVSDNIFSENRGLFAASFTLAQPGDKQALLFTRNFLQENVIQEPFSNLNPRSRVAAVVAVGSANIQVVRNVFNNHRSKYEIGSHLEDPSSAINCSMNWLGFTSQEKIYDRLFDRKDRYNLARLHFKPYLLVASSPDSDFLSDEHVYVPQFGPNERNEIGGEVEGKVYLTDRYGKVMKVHKDIYVRPGRGELFITPGIVLQFENSIGMMVGGRLHAEGDGGGLEKRVTFTFQDQVKGNVTSPTVRLVGGSDARQGRLQVQMGGRWGTVCRKGWTIEAASIVCRQLGYALNPIDWLLEKNELPPAGTNDDILLSNVRCSDLDTDILLCRLEGVDDFEDSCDHSDDVGLRCYDISWAGIRLGVTASKSTIRHALIEGAGLVDPGTNLFRPAIQMDFAHHILDQLTVSDNWADGVGVIHTDLYSFEPDVNILSRSTVSNNRGNGIVVRTPGLEVLNCQVHHNHLSGVAYNPVLSRDEQRELVGWVKLLPGTVLKVATSIMDQDFTLETDQPILVSTEGGESGGSTRKIRFETKQDNVISMTLLSPVHPLSSESVLIFDHVSMALSERILDLRRDALAFPGNSSSFAFTLTYTPGSYPVGEAILMLKAVPVAYLPRVPGNFLGPIPTLKVKGSQLVANQRGISTLHFNTYLGHDRGRYLRHLKARLEVIDSRVHLNKEEAVFVHSPLQADKPGNLSEFLYMFNDTRFTENKKVIAQFSRDIRDSHNLFDWVFKDCLFEGTVGGGVSLSLPYVWQYNENYTHSVYMMNCTHRYNRQYEFTLDGHFAKVEMVKSVFENNDCQDGLISILGMEKEMYFAENEIRENKGRYMLEFDLDSQSEIMGVVQGNVKGNLIQDNQFMSSRKTGMVKGYQSASCVLMVKGVQRLNITHNLFGRNRMDYELLTGIRTASINNSLNVRENWWGSSDVREIRRRIFDFDDWNSNGVAEFIPFYTRPVFESPLHHGTGGLESEIDLDRLSGRIFRNLHLQKRPEPYVIRADLTIMPNVTLTIDPGVRLQFYPSVGILVLGVLRAMGLEHDQIVMEPVPRATVERGEMEKLPRKAASVVEIDEESSNPKWGRSGEIPNTLRLCIEGNCSSEARSGFLEFYNQTTLQWIPMCDRRFSERNIQVACRQVGFPTINTFSEVGPRLDVFQNTIDPIISWPEPVQCEGFESRLEECPVRLRGEWREDEDACHHEGDFLFISCGKRVLASPDEDYWGGIRFSIPLFEAPFYFDRFHDHDQHNHGGAVSGEDSHLERVVIRGAGVLHGEMVPAVETVFQNPRIHRIIVNESAWDGIRIVAPVKDLKLLNNLVENNGGVGVTVLVLNGEGQKYGPSSFAPLSSARLSYSSFGLVDMCDTNKELVVEQRVLVYYKYDSRPADCVKIFKSRHGIKNFGFRMLYFNLFNATKSSDPVDKVTLYDGDIYNITSRKIGEIVFGRDSGREFYTTRDTESSLSVHVHASGGGGHLGFMAEVVTLPVSTIGFGRDVHHNISFSEIRNNSRGALLYGTAGEVNPILTVEMNRVEENGIQIYGNFSSCPAALVLDVQNTPNLFFKNNLVRNNQGGLLIYGDSSNAATALKARITNSLFTGNQQNEVIKVIGRGTGSFQEVTVANCYITQNYVPFKDVVSLYQVVSNLSHNYIRSNHGQYILSVQGFSKVRLPIYQTVAHNGFTDNVALERERSATVVVGSAGQQYVHNIFWNPENSLELMTLNMSEFEQDPLKAISDVWKTPVDAKYNYWGYNNSLVVQGRIRDKSDEEALLSVDFTPFLMNNESLLSGACPPRHQLIGDTCYMYIGAPMTFQEARDFCKSDNSSMPYVTKGISEIYRFIRDQEPDFRRYDMVWVQHYDVLDECAVLMDYRIQQANCDYKLPFICETDTNVEINPLRWLGTDVALAALGVICGVFLLLLILILFWLAKSKRREKEKLQRRNSIRSSLRSSRSIISSPSYATDYGYGRRRMMIMDGKSTVGSQMTGLTGVSGIEGSIDSIEKRSSQFNATSSAFDTSTGFNTYEARNPVLESSAGYENPYGGYRTNGQVLVEPHPGVVAYGTHRGAGGSIQQTENPYGTVIDHHRPNEYDPGHHNGVYGMPPSAAAMTQNGYPPPEAQYTSSSSNPALAYENRGFRDISMSSPPSKAPSLWSDPMDSLSEQLAPYLSQSRTFNIEDRQVVGKEDSPPEPSSPSTAPKSESHSSGAAAAYSRHHHQHPGDTGYPTSSSYDTTTYATSSHGDPLETAM</sequence>
<dbReference type="Gene3D" id="2.160.20.10">
    <property type="entry name" value="Single-stranded right-handed beta-helix, Pectin lyase-like"/>
    <property type="match status" value="1"/>
</dbReference>
<proteinExistence type="predicted"/>
<feature type="disulfide bond" evidence="9">
    <location>
        <begin position="609"/>
        <end position="619"/>
    </location>
</feature>
<name>A0A7R8WCQ8_9CRUS</name>
<evidence type="ECO:0000256" key="2">
    <source>
        <dbReference type="ARBA" id="ARBA00022692"/>
    </source>
</evidence>
<dbReference type="SUPFAM" id="SSF56487">
    <property type="entry name" value="SRCR-like"/>
    <property type="match status" value="2"/>
</dbReference>